<dbReference type="InterPro" id="IPR008942">
    <property type="entry name" value="ENTH_VHS"/>
</dbReference>
<evidence type="ECO:0000313" key="10">
    <source>
        <dbReference type="Proteomes" id="UP001190700"/>
    </source>
</evidence>
<feature type="region of interest" description="Disordered" evidence="7">
    <location>
        <begin position="454"/>
        <end position="516"/>
    </location>
</feature>
<keyword evidence="10" id="KW-1185">Reference proteome</keyword>
<dbReference type="GO" id="GO:0072583">
    <property type="term" value="P:clathrin-dependent endocytosis"/>
    <property type="evidence" value="ECO:0007669"/>
    <property type="project" value="InterPro"/>
</dbReference>
<comment type="caution">
    <text evidence="9">The sequence shown here is derived from an EMBL/GenBank/DDBJ whole genome shotgun (WGS) entry which is preliminary data.</text>
</comment>
<dbReference type="InterPro" id="IPR045192">
    <property type="entry name" value="AP180-like"/>
</dbReference>
<keyword evidence="3" id="KW-0254">Endocytosis</keyword>
<dbReference type="GO" id="GO:0000149">
    <property type="term" value="F:SNARE binding"/>
    <property type="evidence" value="ECO:0007669"/>
    <property type="project" value="TreeGrafter"/>
</dbReference>
<evidence type="ECO:0000256" key="4">
    <source>
        <dbReference type="ARBA" id="ARBA00023136"/>
    </source>
</evidence>
<feature type="region of interest" description="Disordered" evidence="7">
    <location>
        <begin position="537"/>
        <end position="609"/>
    </location>
</feature>
<dbReference type="GO" id="GO:0005546">
    <property type="term" value="F:phosphatidylinositol-4,5-bisphosphate binding"/>
    <property type="evidence" value="ECO:0007669"/>
    <property type="project" value="TreeGrafter"/>
</dbReference>
<feature type="domain" description="ENTH" evidence="8">
    <location>
        <begin position="30"/>
        <end position="167"/>
    </location>
</feature>
<feature type="region of interest" description="Disordered" evidence="7">
    <location>
        <begin position="681"/>
        <end position="717"/>
    </location>
</feature>
<dbReference type="InterPro" id="IPR013809">
    <property type="entry name" value="ENTH"/>
</dbReference>
<name>A0AAE0KW08_9CHLO</name>
<evidence type="ECO:0000256" key="5">
    <source>
        <dbReference type="ARBA" id="ARBA00023176"/>
    </source>
</evidence>
<dbReference type="Gene3D" id="1.20.58.150">
    <property type="entry name" value="ANTH domain"/>
    <property type="match status" value="1"/>
</dbReference>
<evidence type="ECO:0000259" key="8">
    <source>
        <dbReference type="PROSITE" id="PS50942"/>
    </source>
</evidence>
<comment type="subcellular location">
    <subcellularLocation>
        <location evidence="1">Cytoplasmic vesicle</location>
        <location evidence="1">Clathrin-coated vesicle</location>
    </subcellularLocation>
    <subcellularLocation>
        <location evidence="2">Membrane</location>
        <location evidence="2">Clathrin-coated pit</location>
    </subcellularLocation>
</comment>
<dbReference type="GO" id="GO:0006900">
    <property type="term" value="P:vesicle budding from membrane"/>
    <property type="evidence" value="ECO:0007669"/>
    <property type="project" value="TreeGrafter"/>
</dbReference>
<keyword evidence="5" id="KW-0168">Coated pit</keyword>
<dbReference type="GO" id="GO:0032050">
    <property type="term" value="F:clathrin heavy chain binding"/>
    <property type="evidence" value="ECO:0007669"/>
    <property type="project" value="TreeGrafter"/>
</dbReference>
<dbReference type="SUPFAM" id="SSF89009">
    <property type="entry name" value="GAT-like domain"/>
    <property type="match status" value="1"/>
</dbReference>
<evidence type="ECO:0000256" key="1">
    <source>
        <dbReference type="ARBA" id="ARBA00004132"/>
    </source>
</evidence>
<dbReference type="PANTHER" id="PTHR22951:SF5">
    <property type="entry name" value="PHOSPHATIDYLINOSITOL-BINDING CLATHRIN ASSEMBLY PROTEIN LAP"/>
    <property type="match status" value="1"/>
</dbReference>
<evidence type="ECO:0000256" key="3">
    <source>
        <dbReference type="ARBA" id="ARBA00022583"/>
    </source>
</evidence>
<accession>A0AAE0KW08</accession>
<reference evidence="9 10" key="1">
    <citation type="journal article" date="2015" name="Genome Biol. Evol.">
        <title>Comparative Genomics of a Bacterivorous Green Alga Reveals Evolutionary Causalities and Consequences of Phago-Mixotrophic Mode of Nutrition.</title>
        <authorList>
            <person name="Burns J.A."/>
            <person name="Paasch A."/>
            <person name="Narechania A."/>
            <person name="Kim E."/>
        </authorList>
    </citation>
    <scope>NUCLEOTIDE SEQUENCE [LARGE SCALE GENOMIC DNA]</scope>
    <source>
        <strain evidence="9 10">PLY_AMNH</strain>
    </source>
</reference>
<dbReference type="PROSITE" id="PS50942">
    <property type="entry name" value="ENTH"/>
    <property type="match status" value="1"/>
</dbReference>
<evidence type="ECO:0000256" key="2">
    <source>
        <dbReference type="ARBA" id="ARBA00004600"/>
    </source>
</evidence>
<proteinExistence type="predicted"/>
<protein>
    <recommendedName>
        <fullName evidence="8">ENTH domain-containing protein</fullName>
    </recommendedName>
</protein>
<feature type="compositionally biased region" description="Low complexity" evidence="7">
    <location>
        <begin position="320"/>
        <end position="333"/>
    </location>
</feature>
<feature type="compositionally biased region" description="Low complexity" evidence="7">
    <location>
        <begin position="454"/>
        <end position="466"/>
    </location>
</feature>
<feature type="compositionally biased region" description="Polar residues" evidence="7">
    <location>
        <begin position="467"/>
        <end position="488"/>
    </location>
</feature>
<dbReference type="GO" id="GO:0030136">
    <property type="term" value="C:clathrin-coated vesicle"/>
    <property type="evidence" value="ECO:0007669"/>
    <property type="project" value="UniProtKB-SubCell"/>
</dbReference>
<feature type="region of interest" description="Disordered" evidence="7">
    <location>
        <begin position="310"/>
        <end position="361"/>
    </location>
</feature>
<sequence>MAEKKGKRNSLNDFANKMEDFGKVTAARVASKKEYQEVDVAVVKATNHDDVVPKEKHVRTILASVGTGKPRAEVAYCIAALFKRLNSATSWLIAQKSLMVLHRLMREGGELAVSEMLVQQTTDNHLDFHNFKDETNQKAWDLSGWVRTYASYLDEKLVATGALGFDVELERVSGHSCTRSWNTEDLMSKLPKLQQLLRRMLGCTPEQGSAARDDPIIGMAVNLVVRESFKLYRAVFDGIINLIDRFFDMQRVDAMKALDIYKTSTRQATELGEMYVVAGRLKSCEMMQFPELELPDSTLFASMEEYAKSLPGGDNHKSTRASSTSRTSSTTAAPKTVLAVPLPTGKPSEVPQGLDSGNLLLDTPTENERVRTSTFKEEFDAGLPLECDFARQGSNLGYPGPADSSAVAAAPAPAPTPAEVDLLGGFTHLQVSAESPVPSTAPIPLNNFLEMGNASPAQPAAAPTASGNWTPASATATLDPFNTSQASLSPPVPIASGTARTERSVSERGSYGGDRGMLNKGMLDDLYNQATQPAVGSPFASFAPDPSPAPAPVNQGNPFGAQMYPSPAQPSNPFAMPAVQQTSPGTDPFAAPQHRPAASSDPFGHQRPSDPFMGMASQPTGISPVVPPKQQASPARAADPFADLGTPQPVVQEPIPMNVSSNDPFGMALPAQRATPMAANPFDALGMMGPGPVAANPAPQQQQQQQSTNPFADDLFS</sequence>
<dbReference type="Gene3D" id="1.25.40.90">
    <property type="match status" value="1"/>
</dbReference>
<dbReference type="CDD" id="cd03564">
    <property type="entry name" value="ANTH_N"/>
    <property type="match status" value="1"/>
</dbReference>
<dbReference type="SUPFAM" id="SSF48464">
    <property type="entry name" value="ENTH/VHS domain"/>
    <property type="match status" value="1"/>
</dbReference>
<dbReference type="AlphaFoldDB" id="A0AAE0KW08"/>
<dbReference type="InterPro" id="IPR048050">
    <property type="entry name" value="ANTH_N_plant"/>
</dbReference>
<evidence type="ECO:0000256" key="6">
    <source>
        <dbReference type="ARBA" id="ARBA00023329"/>
    </source>
</evidence>
<dbReference type="GO" id="GO:0048268">
    <property type="term" value="P:clathrin coat assembly"/>
    <property type="evidence" value="ECO:0007669"/>
    <property type="project" value="InterPro"/>
</dbReference>
<dbReference type="InterPro" id="IPR014712">
    <property type="entry name" value="ANTH_dom_sf"/>
</dbReference>
<evidence type="ECO:0000313" key="9">
    <source>
        <dbReference type="EMBL" id="KAK3262802.1"/>
    </source>
</evidence>
<evidence type="ECO:0000256" key="7">
    <source>
        <dbReference type="SAM" id="MobiDB-lite"/>
    </source>
</evidence>
<dbReference type="GO" id="GO:0005545">
    <property type="term" value="F:1-phosphatidylinositol binding"/>
    <property type="evidence" value="ECO:0007669"/>
    <property type="project" value="InterPro"/>
</dbReference>
<dbReference type="InterPro" id="IPR011417">
    <property type="entry name" value="ANTH_dom"/>
</dbReference>
<dbReference type="Pfam" id="PF07651">
    <property type="entry name" value="ANTH"/>
    <property type="match status" value="1"/>
</dbReference>
<dbReference type="PANTHER" id="PTHR22951">
    <property type="entry name" value="CLATHRIN ASSEMBLY PROTEIN"/>
    <property type="match status" value="1"/>
</dbReference>
<dbReference type="Proteomes" id="UP001190700">
    <property type="component" value="Unassembled WGS sequence"/>
</dbReference>
<organism evidence="9 10">
    <name type="scientific">Cymbomonas tetramitiformis</name>
    <dbReference type="NCBI Taxonomy" id="36881"/>
    <lineage>
        <taxon>Eukaryota</taxon>
        <taxon>Viridiplantae</taxon>
        <taxon>Chlorophyta</taxon>
        <taxon>Pyramimonadophyceae</taxon>
        <taxon>Pyramimonadales</taxon>
        <taxon>Pyramimonadaceae</taxon>
        <taxon>Cymbomonas</taxon>
    </lineage>
</organism>
<dbReference type="EMBL" id="LGRX02015943">
    <property type="protein sequence ID" value="KAK3262802.1"/>
    <property type="molecule type" value="Genomic_DNA"/>
</dbReference>
<keyword evidence="4" id="KW-0472">Membrane</keyword>
<gene>
    <name evidence="9" type="ORF">CYMTET_28360</name>
</gene>
<dbReference type="GO" id="GO:0005905">
    <property type="term" value="C:clathrin-coated pit"/>
    <property type="evidence" value="ECO:0007669"/>
    <property type="project" value="UniProtKB-SubCell"/>
</dbReference>
<keyword evidence="6" id="KW-0968">Cytoplasmic vesicle</keyword>
<dbReference type="SMART" id="SM00273">
    <property type="entry name" value="ENTH"/>
    <property type="match status" value="1"/>
</dbReference>